<dbReference type="PANTHER" id="PTHR37017:SF11">
    <property type="entry name" value="ESTERASE_LIPASE_THIOESTERASE DOMAIN-CONTAINING PROTEIN"/>
    <property type="match status" value="1"/>
</dbReference>
<dbReference type="SUPFAM" id="SSF53474">
    <property type="entry name" value="alpha/beta-Hydrolases"/>
    <property type="match status" value="1"/>
</dbReference>
<sequence>MESNNIIFIIFALFVVIAVIMLKIGYIPTYENFKFNKNDKTCRVNSIVLVHGAWVDASGWKSVYEILTKNGYNVTMVQEPLTSFKDDVMATRRVLDLQKGPCILVGHSYGGSVITEAGIHPKVVGLVYIAAHAPDVGESEGALGKLMPSVIQKQKGAMKKTADGFLFINPPDFDKYFAPDLPSSQAEFESKSQILTASQVFTTPITVASWKIKPSFAVVAGADKIINPNLERWYYKRAHSYTIEIKGASHSVYESHPEEVARIIEMAANHCSARRNI</sequence>
<feature type="domain" description="AB hydrolase-1" evidence="2">
    <location>
        <begin position="47"/>
        <end position="262"/>
    </location>
</feature>
<gene>
    <name evidence="3" type="ORF">Hyperionvirus3_163</name>
</gene>
<dbReference type="InterPro" id="IPR000073">
    <property type="entry name" value="AB_hydrolase_1"/>
</dbReference>
<keyword evidence="3" id="KW-0378">Hydrolase</keyword>
<dbReference type="GO" id="GO:0016787">
    <property type="term" value="F:hydrolase activity"/>
    <property type="evidence" value="ECO:0007669"/>
    <property type="project" value="UniProtKB-KW"/>
</dbReference>
<keyword evidence="1" id="KW-1133">Transmembrane helix</keyword>
<proteinExistence type="predicted"/>
<dbReference type="Gene3D" id="3.40.50.1820">
    <property type="entry name" value="alpha/beta hydrolase"/>
    <property type="match status" value="1"/>
</dbReference>
<dbReference type="InterPro" id="IPR029058">
    <property type="entry name" value="AB_hydrolase_fold"/>
</dbReference>
<keyword evidence="1" id="KW-0472">Membrane</keyword>
<evidence type="ECO:0000259" key="2">
    <source>
        <dbReference type="Pfam" id="PF12697"/>
    </source>
</evidence>
<dbReference type="PANTHER" id="PTHR37017">
    <property type="entry name" value="AB HYDROLASE-1 DOMAIN-CONTAINING PROTEIN-RELATED"/>
    <property type="match status" value="1"/>
</dbReference>
<dbReference type="EMBL" id="MK072385">
    <property type="protein sequence ID" value="AYV83017.1"/>
    <property type="molecule type" value="Genomic_DNA"/>
</dbReference>
<evidence type="ECO:0000313" key="3">
    <source>
        <dbReference type="EMBL" id="AYV83017.1"/>
    </source>
</evidence>
<feature type="transmembrane region" description="Helical" evidence="1">
    <location>
        <begin position="6"/>
        <end position="27"/>
    </location>
</feature>
<dbReference type="Pfam" id="PF12697">
    <property type="entry name" value="Abhydrolase_6"/>
    <property type="match status" value="1"/>
</dbReference>
<evidence type="ECO:0000256" key="1">
    <source>
        <dbReference type="SAM" id="Phobius"/>
    </source>
</evidence>
<dbReference type="InterPro" id="IPR052897">
    <property type="entry name" value="Sec-Metab_Biosynth_Hydrolase"/>
</dbReference>
<reference evidence="3" key="1">
    <citation type="submission" date="2018-10" db="EMBL/GenBank/DDBJ databases">
        <title>Hidden diversity of soil giant viruses.</title>
        <authorList>
            <person name="Schulz F."/>
            <person name="Alteio L."/>
            <person name="Goudeau D."/>
            <person name="Ryan E.M."/>
            <person name="Malmstrom R.R."/>
            <person name="Blanchard J."/>
            <person name="Woyke T."/>
        </authorList>
    </citation>
    <scope>NUCLEOTIDE SEQUENCE</scope>
    <source>
        <strain evidence="3">HYV1</strain>
    </source>
</reference>
<accession>A0A3G5A6Z9</accession>
<name>A0A3G5A6Z9_9VIRU</name>
<protein>
    <submittedName>
        <fullName evidence="3">Alpha/beta hydrolase</fullName>
    </submittedName>
</protein>
<organism evidence="3">
    <name type="scientific">Hyperionvirus sp</name>
    <dbReference type="NCBI Taxonomy" id="2487770"/>
    <lineage>
        <taxon>Viruses</taxon>
        <taxon>Varidnaviria</taxon>
        <taxon>Bamfordvirae</taxon>
        <taxon>Nucleocytoviricota</taxon>
        <taxon>Megaviricetes</taxon>
        <taxon>Imitervirales</taxon>
        <taxon>Mimiviridae</taxon>
        <taxon>Klosneuvirinae</taxon>
    </lineage>
</organism>
<keyword evidence="1" id="KW-0812">Transmembrane</keyword>